<comment type="pathway">
    <text evidence="1">Amino-acid biosynthesis.</text>
</comment>
<keyword evidence="5" id="KW-1185">Reference proteome</keyword>
<evidence type="ECO:0000256" key="1">
    <source>
        <dbReference type="ARBA" id="ARBA00029440"/>
    </source>
</evidence>
<dbReference type="PANTHER" id="PTHR43538:SF1">
    <property type="entry name" value="(R)-CITRAMALATE SYNTHASE"/>
    <property type="match status" value="1"/>
</dbReference>
<name>A0ABU3DS60_9FLAO</name>
<dbReference type="PANTHER" id="PTHR43538">
    <property type="entry name" value="ALPHA-IPM SYNTHASE/HOMOCITRATE SYNTHASE"/>
    <property type="match status" value="1"/>
</dbReference>
<protein>
    <submittedName>
        <fullName evidence="4">Aldolase catalytic domain-containing protein</fullName>
    </submittedName>
</protein>
<dbReference type="PROSITE" id="PS50991">
    <property type="entry name" value="PYR_CT"/>
    <property type="match status" value="1"/>
</dbReference>
<comment type="caution">
    <text evidence="4">The sequence shown here is derived from an EMBL/GenBank/DDBJ whole genome shotgun (WGS) entry which is preliminary data.</text>
</comment>
<comment type="catalytic activity">
    <reaction evidence="2">
        <text>pyruvate + acetyl-CoA + H2O = (3R)-citramalate + CoA + H(+)</text>
        <dbReference type="Rhea" id="RHEA:19045"/>
        <dbReference type="ChEBI" id="CHEBI:15361"/>
        <dbReference type="ChEBI" id="CHEBI:15377"/>
        <dbReference type="ChEBI" id="CHEBI:15378"/>
        <dbReference type="ChEBI" id="CHEBI:30934"/>
        <dbReference type="ChEBI" id="CHEBI:57287"/>
        <dbReference type="ChEBI" id="CHEBI:57288"/>
        <dbReference type="EC" id="2.3.3.21"/>
    </reaction>
</comment>
<dbReference type="CDD" id="cd07944">
    <property type="entry name" value="DRE_TIM_HOA_like"/>
    <property type="match status" value="1"/>
</dbReference>
<proteinExistence type="predicted"/>
<dbReference type="InterPro" id="IPR000891">
    <property type="entry name" value="PYR_CT"/>
</dbReference>
<feature type="domain" description="Pyruvate carboxyltransferase" evidence="3">
    <location>
        <begin position="9"/>
        <end position="258"/>
    </location>
</feature>
<dbReference type="Proteomes" id="UP001253848">
    <property type="component" value="Unassembled WGS sequence"/>
</dbReference>
<evidence type="ECO:0000259" key="3">
    <source>
        <dbReference type="PROSITE" id="PS50991"/>
    </source>
</evidence>
<dbReference type="RefSeq" id="WP_311499876.1">
    <property type="nucleotide sequence ID" value="NZ_JAVRHN010000006.1"/>
</dbReference>
<evidence type="ECO:0000256" key="2">
    <source>
        <dbReference type="ARBA" id="ARBA00048263"/>
    </source>
</evidence>
<sequence>MVNPGGRTVQLLDCTLRDGGYYTNWDFDERLVEQYFQTMNSLPIDYIEIGYRSKPKQSYKGGYYYLPKYLLDKCRNRTSKKLAIIINEKEVLVEEIVELLKPCIGIIEMVRLAVAPENLERAIRCAEVVKEQGFLISLNLMYASKWEEKLYVSESFKYLNGVLDYFYVVDSYGGMTPNEVTNIFNKLKEKLSVDLGFHGHNNIEMALINSLAAIDAGAVLVDATVCGMGRGAGNLKTELLLSILHRKYEVPVDFDILNELVESFLDLKERYKWGTNLPYMLSGAFSLPQNTVLGRVKKRFFSLNSIVRGVSSTSSPTVGDFDFPVFSPVKNFAKVMVVGGGSTPQEFAGAIKEYLKENSEICVIHSSSRNLKIFLNLPNHQFHCLSGKEIHRLEKKLHSGDRSKRIFLISPQAGETIQDGFSSKFEGLFEVLEKGFFQEKYDLSTTAMAMDIASCLNVQEVMFIGYDGYTGRVSPEQMELFEENQEIFNEAKRKGLMVFSLTPSMYKISSKSIFSLL</sequence>
<dbReference type="Pfam" id="PF00682">
    <property type="entry name" value="HMGL-like"/>
    <property type="match status" value="1"/>
</dbReference>
<dbReference type="SUPFAM" id="SSF51569">
    <property type="entry name" value="Aldolase"/>
    <property type="match status" value="1"/>
</dbReference>
<accession>A0ABU3DS60</accession>
<evidence type="ECO:0000313" key="4">
    <source>
        <dbReference type="EMBL" id="MDT0686552.1"/>
    </source>
</evidence>
<gene>
    <name evidence="4" type="ORF">RM541_09245</name>
</gene>
<dbReference type="InterPro" id="IPR013785">
    <property type="entry name" value="Aldolase_TIM"/>
</dbReference>
<organism evidence="4 5">
    <name type="scientific">Autumnicola psychrophila</name>
    <dbReference type="NCBI Taxonomy" id="3075592"/>
    <lineage>
        <taxon>Bacteria</taxon>
        <taxon>Pseudomonadati</taxon>
        <taxon>Bacteroidota</taxon>
        <taxon>Flavobacteriia</taxon>
        <taxon>Flavobacteriales</taxon>
        <taxon>Flavobacteriaceae</taxon>
        <taxon>Autumnicola</taxon>
    </lineage>
</organism>
<reference evidence="4 5" key="1">
    <citation type="submission" date="2023-09" db="EMBL/GenBank/DDBJ databases">
        <authorList>
            <person name="Rey-Velasco X."/>
        </authorList>
    </citation>
    <scope>NUCLEOTIDE SEQUENCE [LARGE SCALE GENOMIC DNA]</scope>
    <source>
        <strain evidence="4 5">F225</strain>
    </source>
</reference>
<dbReference type="EMBL" id="JAVRHN010000006">
    <property type="protein sequence ID" value="MDT0686552.1"/>
    <property type="molecule type" value="Genomic_DNA"/>
</dbReference>
<evidence type="ECO:0000313" key="5">
    <source>
        <dbReference type="Proteomes" id="UP001253848"/>
    </source>
</evidence>
<dbReference type="InterPro" id="IPR005675">
    <property type="entry name" value="Citramal_synthase"/>
</dbReference>
<dbReference type="Gene3D" id="3.20.20.70">
    <property type="entry name" value="Aldolase class I"/>
    <property type="match status" value="1"/>
</dbReference>